<dbReference type="STRING" id="521013.SAMN04488567_2612"/>
<accession>A0A1G7FXB7</accession>
<proteinExistence type="predicted"/>
<dbReference type="RefSeq" id="WP_090112646.1">
    <property type="nucleotide sequence ID" value="NZ_FNAT01000004.1"/>
</dbReference>
<reference evidence="2" key="1">
    <citation type="submission" date="2016-10" db="EMBL/GenBank/DDBJ databases">
        <authorList>
            <person name="Varghese N."/>
            <person name="Submissions S."/>
        </authorList>
    </citation>
    <scope>NUCLEOTIDE SEQUENCE [LARGE SCALE GENOMIC DNA]</scope>
    <source>
        <strain evidence="2">DSM 21424</strain>
    </source>
</reference>
<dbReference type="AlphaFoldDB" id="A0A1G7FXB7"/>
<protein>
    <submittedName>
        <fullName evidence="1">Uncharacterized protein</fullName>
    </submittedName>
</protein>
<keyword evidence="2" id="KW-1185">Reference proteome</keyword>
<dbReference type="Proteomes" id="UP000198922">
    <property type="component" value="Unassembled WGS sequence"/>
</dbReference>
<evidence type="ECO:0000313" key="2">
    <source>
        <dbReference type="Proteomes" id="UP000198922"/>
    </source>
</evidence>
<name>A0A1G7FXB7_9RHOB</name>
<organism evidence="1 2">
    <name type="scientific">Limimaricola pyoseonensis</name>
    <dbReference type="NCBI Taxonomy" id="521013"/>
    <lineage>
        <taxon>Bacteria</taxon>
        <taxon>Pseudomonadati</taxon>
        <taxon>Pseudomonadota</taxon>
        <taxon>Alphaproteobacteria</taxon>
        <taxon>Rhodobacterales</taxon>
        <taxon>Paracoccaceae</taxon>
        <taxon>Limimaricola</taxon>
    </lineage>
</organism>
<gene>
    <name evidence="1" type="ORF">SAMN04488567_2612</name>
</gene>
<dbReference type="EMBL" id="FNAT01000004">
    <property type="protein sequence ID" value="SDE80520.1"/>
    <property type="molecule type" value="Genomic_DNA"/>
</dbReference>
<sequence length="126" mass="13272">MHERNLGASGAARLLDADEVARGLRRWVPLGASLAENWAREGRVIGVTRAGRTLYPACQFDRAGLPIAAMQEVIRALRPQRGAEGVLDWLHAPCPALGGRAPAERLPETPAAVAAAAAAAARRHAA</sequence>
<evidence type="ECO:0000313" key="1">
    <source>
        <dbReference type="EMBL" id="SDE80520.1"/>
    </source>
</evidence>